<name>C0FS24_9FIRM</name>
<evidence type="ECO:0000259" key="1">
    <source>
        <dbReference type="Pfam" id="PF20076"/>
    </source>
</evidence>
<feature type="domain" description="DUF6472" evidence="1">
    <location>
        <begin position="10"/>
        <end position="65"/>
    </location>
</feature>
<protein>
    <recommendedName>
        <fullName evidence="1">DUF6472 domain-containing protein</fullName>
    </recommendedName>
</protein>
<dbReference type="eggNOG" id="ENOG5033A60">
    <property type="taxonomic scope" value="Bacteria"/>
</dbReference>
<gene>
    <name evidence="2" type="ORF">ROSEINA2194_01539</name>
</gene>
<dbReference type="Proteomes" id="UP000003561">
    <property type="component" value="Unassembled WGS sequence"/>
</dbReference>
<sequence length="65" mass="7783">MDWKGINTMANCDSCVYNVYDDDDECYYCEVDMDEDDAARLMQGHYKDCPYYQNDDEYAVVRHQM</sequence>
<accession>C0FS24</accession>
<evidence type="ECO:0000313" key="3">
    <source>
        <dbReference type="Proteomes" id="UP000003561"/>
    </source>
</evidence>
<comment type="caution">
    <text evidence="2">The sequence shown here is derived from an EMBL/GenBank/DDBJ whole genome shotgun (WGS) entry which is preliminary data.</text>
</comment>
<organism evidence="2 3">
    <name type="scientific">Roseburia inulinivorans DSM 16841</name>
    <dbReference type="NCBI Taxonomy" id="622312"/>
    <lineage>
        <taxon>Bacteria</taxon>
        <taxon>Bacillati</taxon>
        <taxon>Bacillota</taxon>
        <taxon>Clostridia</taxon>
        <taxon>Lachnospirales</taxon>
        <taxon>Lachnospiraceae</taxon>
        <taxon>Roseburia</taxon>
    </lineage>
</organism>
<dbReference type="Pfam" id="PF20076">
    <property type="entry name" value="DUF6472"/>
    <property type="match status" value="1"/>
</dbReference>
<reference evidence="2 3" key="2">
    <citation type="submission" date="2009-03" db="EMBL/GenBank/DDBJ databases">
        <title>Draft genome sequence of Roseburia inulinivorans (DSM 16841).</title>
        <authorList>
            <person name="Sudarsanam P."/>
            <person name="Ley R."/>
            <person name="Guruge J."/>
            <person name="Turnbaugh P.J."/>
            <person name="Mahowald M."/>
            <person name="Liep D."/>
            <person name="Gordon J."/>
        </authorList>
    </citation>
    <scope>NUCLEOTIDE SEQUENCE [LARGE SCALE GENOMIC DNA]</scope>
    <source>
        <strain evidence="2 3">DSM 16841</strain>
    </source>
</reference>
<dbReference type="InterPro" id="IPR045525">
    <property type="entry name" value="DUF6472"/>
</dbReference>
<dbReference type="AlphaFoldDB" id="C0FS24"/>
<reference evidence="2 3" key="1">
    <citation type="submission" date="2009-02" db="EMBL/GenBank/DDBJ databases">
        <authorList>
            <person name="Fulton L."/>
            <person name="Clifton S."/>
            <person name="Fulton B."/>
            <person name="Xu J."/>
            <person name="Minx P."/>
            <person name="Pepin K.H."/>
            <person name="Johnson M."/>
            <person name="Bhonagiri V."/>
            <person name="Nash W.E."/>
            <person name="Mardis E.R."/>
            <person name="Wilson R.K."/>
        </authorList>
    </citation>
    <scope>NUCLEOTIDE SEQUENCE [LARGE SCALE GENOMIC DNA]</scope>
    <source>
        <strain evidence="2 3">DSM 16841</strain>
    </source>
</reference>
<evidence type="ECO:0000313" key="2">
    <source>
        <dbReference type="EMBL" id="EEG94692.1"/>
    </source>
</evidence>
<dbReference type="EMBL" id="ACFY01000058">
    <property type="protein sequence ID" value="EEG94692.1"/>
    <property type="molecule type" value="Genomic_DNA"/>
</dbReference>
<proteinExistence type="predicted"/>